<gene>
    <name evidence="1" type="ORF">S03H2_02008</name>
</gene>
<sequence length="29" mass="3756">TKYILFENYFSEMILFDRIYKYLENLEIF</sequence>
<accession>X1ES73</accession>
<comment type="caution">
    <text evidence="1">The sequence shown here is derived from an EMBL/GenBank/DDBJ whole genome shotgun (WGS) entry which is preliminary data.</text>
</comment>
<name>X1ES73_9ZZZZ</name>
<proteinExistence type="predicted"/>
<evidence type="ECO:0000313" key="1">
    <source>
        <dbReference type="EMBL" id="GAH23170.1"/>
    </source>
</evidence>
<reference evidence="1" key="1">
    <citation type="journal article" date="2014" name="Front. Microbiol.">
        <title>High frequency of phylogenetically diverse reductive dehalogenase-homologous genes in deep subseafloor sedimentary metagenomes.</title>
        <authorList>
            <person name="Kawai M."/>
            <person name="Futagami T."/>
            <person name="Toyoda A."/>
            <person name="Takaki Y."/>
            <person name="Nishi S."/>
            <person name="Hori S."/>
            <person name="Arai W."/>
            <person name="Tsubouchi T."/>
            <person name="Morono Y."/>
            <person name="Uchiyama I."/>
            <person name="Ito T."/>
            <person name="Fujiyama A."/>
            <person name="Inagaki F."/>
            <person name="Takami H."/>
        </authorList>
    </citation>
    <scope>NUCLEOTIDE SEQUENCE</scope>
    <source>
        <strain evidence="1">Expedition CK06-06</strain>
    </source>
</reference>
<organism evidence="1">
    <name type="scientific">marine sediment metagenome</name>
    <dbReference type="NCBI Taxonomy" id="412755"/>
    <lineage>
        <taxon>unclassified sequences</taxon>
        <taxon>metagenomes</taxon>
        <taxon>ecological metagenomes</taxon>
    </lineage>
</organism>
<protein>
    <submittedName>
        <fullName evidence="1">Uncharacterized protein</fullName>
    </submittedName>
</protein>
<feature type="non-terminal residue" evidence="1">
    <location>
        <position position="1"/>
    </location>
</feature>
<dbReference type="AlphaFoldDB" id="X1ES73"/>
<dbReference type="EMBL" id="BARU01000637">
    <property type="protein sequence ID" value="GAH23170.1"/>
    <property type="molecule type" value="Genomic_DNA"/>
</dbReference>